<dbReference type="AlphaFoldDB" id="A0A1A9WEF2"/>
<evidence type="ECO:0000313" key="3">
    <source>
        <dbReference type="Proteomes" id="UP000091820"/>
    </source>
</evidence>
<proteinExistence type="predicted"/>
<sequence>MKLVNFAFFLHHHYHYHHYHHHHHHHHRRHRHNDHHRYYYRLNRTQVALTACLLACLLACLPACYAIIISTTIARLKIYDRAIQECSIIDVKSTSKCQKHIQSGFAR</sequence>
<keyword evidence="1" id="KW-0812">Transmembrane</keyword>
<accession>A0A1A9WEF2</accession>
<feature type="transmembrane region" description="Helical" evidence="1">
    <location>
        <begin position="47"/>
        <end position="68"/>
    </location>
</feature>
<protein>
    <submittedName>
        <fullName evidence="2">Uncharacterized protein</fullName>
    </submittedName>
</protein>
<evidence type="ECO:0000256" key="1">
    <source>
        <dbReference type="SAM" id="Phobius"/>
    </source>
</evidence>
<organism evidence="2 3">
    <name type="scientific">Glossina brevipalpis</name>
    <dbReference type="NCBI Taxonomy" id="37001"/>
    <lineage>
        <taxon>Eukaryota</taxon>
        <taxon>Metazoa</taxon>
        <taxon>Ecdysozoa</taxon>
        <taxon>Arthropoda</taxon>
        <taxon>Hexapoda</taxon>
        <taxon>Insecta</taxon>
        <taxon>Pterygota</taxon>
        <taxon>Neoptera</taxon>
        <taxon>Endopterygota</taxon>
        <taxon>Diptera</taxon>
        <taxon>Brachycera</taxon>
        <taxon>Muscomorpha</taxon>
        <taxon>Hippoboscoidea</taxon>
        <taxon>Glossinidae</taxon>
        <taxon>Glossina</taxon>
    </lineage>
</organism>
<evidence type="ECO:0000313" key="2">
    <source>
        <dbReference type="EnsemblMetazoa" id="GBRI016569-PA"/>
    </source>
</evidence>
<name>A0A1A9WEF2_9MUSC</name>
<keyword evidence="3" id="KW-1185">Reference proteome</keyword>
<keyword evidence="1" id="KW-1133">Transmembrane helix</keyword>
<keyword evidence="1" id="KW-0472">Membrane</keyword>
<reference evidence="2" key="2">
    <citation type="submission" date="2020-05" db="UniProtKB">
        <authorList>
            <consortium name="EnsemblMetazoa"/>
        </authorList>
    </citation>
    <scope>IDENTIFICATION</scope>
    <source>
        <strain evidence="2">IAEA</strain>
    </source>
</reference>
<dbReference type="EnsemblMetazoa" id="GBRI016569-RA">
    <property type="protein sequence ID" value="GBRI016569-PA"/>
    <property type="gene ID" value="GBRI016569"/>
</dbReference>
<reference evidence="3" key="1">
    <citation type="submission" date="2014-03" db="EMBL/GenBank/DDBJ databases">
        <authorList>
            <person name="Aksoy S."/>
            <person name="Warren W."/>
            <person name="Wilson R.K."/>
        </authorList>
    </citation>
    <scope>NUCLEOTIDE SEQUENCE [LARGE SCALE GENOMIC DNA]</scope>
    <source>
        <strain evidence="3">IAEA</strain>
    </source>
</reference>
<dbReference type="Proteomes" id="UP000091820">
    <property type="component" value="Unassembled WGS sequence"/>
</dbReference>
<dbReference type="VEuPathDB" id="VectorBase:GBRI016569"/>